<dbReference type="EMBL" id="CP147846">
    <property type="protein sequence ID" value="WXG69955.1"/>
    <property type="molecule type" value="Genomic_DNA"/>
</dbReference>
<proteinExistence type="predicted"/>
<sequence>MNEVDPARHRTASMVLAVAGLLAVGCDDAASSAVDSTAPHSAPHQIAAETFCDRVASPVREAVRFVSVRGTTRNAVECGEAVAIAADYLSEQRNTHLADIDGWSCRGERDRGNDVSNSCRKNGVLIVMRTTGP</sequence>
<accession>A0ABZ2PLG2</accession>
<evidence type="ECO:0000313" key="1">
    <source>
        <dbReference type="EMBL" id="WXG69955.1"/>
    </source>
</evidence>
<dbReference type="Proteomes" id="UP001432000">
    <property type="component" value="Chromosome"/>
</dbReference>
<organism evidence="1 2">
    <name type="scientific">Rhodococcus sovatensis</name>
    <dbReference type="NCBI Taxonomy" id="1805840"/>
    <lineage>
        <taxon>Bacteria</taxon>
        <taxon>Bacillati</taxon>
        <taxon>Actinomycetota</taxon>
        <taxon>Actinomycetes</taxon>
        <taxon>Mycobacteriales</taxon>
        <taxon>Nocardiaceae</taxon>
        <taxon>Rhodococcus</taxon>
    </lineage>
</organism>
<evidence type="ECO:0000313" key="2">
    <source>
        <dbReference type="Proteomes" id="UP001432000"/>
    </source>
</evidence>
<keyword evidence="2" id="KW-1185">Reference proteome</keyword>
<protein>
    <recommendedName>
        <fullName evidence="3">Lipoprotein</fullName>
    </recommendedName>
</protein>
<dbReference type="RefSeq" id="WP_338891047.1">
    <property type="nucleotide sequence ID" value="NZ_CP147846.1"/>
</dbReference>
<reference evidence="1 2" key="1">
    <citation type="submission" date="2024-03" db="EMBL/GenBank/DDBJ databases">
        <title>Natural products discovery in diverse microorganisms through a two-stage MS feature dereplication strategy.</title>
        <authorList>
            <person name="Zhang R."/>
        </authorList>
    </citation>
    <scope>NUCLEOTIDE SEQUENCE [LARGE SCALE GENOMIC DNA]</scope>
    <source>
        <strain evidence="1 2">18930</strain>
    </source>
</reference>
<gene>
    <name evidence="1" type="ORF">WDS16_05265</name>
</gene>
<evidence type="ECO:0008006" key="3">
    <source>
        <dbReference type="Google" id="ProtNLM"/>
    </source>
</evidence>
<name>A0ABZ2PLG2_9NOCA</name>